<protein>
    <recommendedName>
        <fullName evidence="3">ASCH domain-containing protein</fullName>
    </recommendedName>
</protein>
<evidence type="ECO:0000313" key="2">
    <source>
        <dbReference type="Proteomes" id="UP001629744"/>
    </source>
</evidence>
<dbReference type="Proteomes" id="UP001629744">
    <property type="component" value="Unassembled WGS sequence"/>
</dbReference>
<reference evidence="1 2" key="1">
    <citation type="submission" date="2023-11" db="EMBL/GenBank/DDBJ databases">
        <authorList>
            <person name="Val-Calvo J."/>
            <person name="Scortti M."/>
            <person name="Vazquez-Boland J."/>
        </authorList>
    </citation>
    <scope>NUCLEOTIDE SEQUENCE [LARGE SCALE GENOMIC DNA]</scope>
    <source>
        <strain evidence="1 2">DSM 46662</strain>
    </source>
</reference>
<gene>
    <name evidence="1" type="ORF">ABEU19_003119</name>
</gene>
<dbReference type="RefSeq" id="WP_348603617.1">
    <property type="nucleotide sequence ID" value="NZ_CP157276.1"/>
</dbReference>
<accession>A0ABW9FYC3</accession>
<keyword evidence="2" id="KW-1185">Reference proteome</keyword>
<comment type="caution">
    <text evidence="1">The sequence shown here is derived from an EMBL/GenBank/DDBJ whole genome shotgun (WGS) entry which is preliminary data.</text>
</comment>
<evidence type="ECO:0008006" key="3">
    <source>
        <dbReference type="Google" id="ProtNLM"/>
    </source>
</evidence>
<proteinExistence type="predicted"/>
<name>A0ABW9FYC3_9NOCA</name>
<evidence type="ECO:0000313" key="1">
    <source>
        <dbReference type="EMBL" id="MFM1729608.1"/>
    </source>
</evidence>
<organism evidence="1 2">
    <name type="scientific">Prescottella soli</name>
    <dbReference type="NCBI Taxonomy" id="1543852"/>
    <lineage>
        <taxon>Bacteria</taxon>
        <taxon>Bacillati</taxon>
        <taxon>Actinomycetota</taxon>
        <taxon>Actinomycetes</taxon>
        <taxon>Mycobacteriales</taxon>
        <taxon>Nocardiaceae</taxon>
        <taxon>Prescottella</taxon>
    </lineage>
</organism>
<sequence length="102" mass="11229">MQFVVDEFGAVRLEDRDTFTEFAVCAPADYEIVGVGKALEAVRVGETIDEHAWITVAAVARLADADGAGDDWRAGFQAMRAYARGKGWVRVDGTIRAHIEHY</sequence>
<dbReference type="EMBL" id="JBDLNU010000004">
    <property type="protein sequence ID" value="MFM1729608.1"/>
    <property type="molecule type" value="Genomic_DNA"/>
</dbReference>